<dbReference type="InterPro" id="IPR042089">
    <property type="entry name" value="Peptidase_M13_dom_2"/>
</dbReference>
<keyword evidence="7" id="KW-1133">Transmembrane helix</keyword>
<keyword evidence="7" id="KW-0812">Transmembrane</keyword>
<dbReference type="PROSITE" id="PS51885">
    <property type="entry name" value="NEPRILYSIN"/>
    <property type="match status" value="1"/>
</dbReference>
<evidence type="ECO:0000256" key="5">
    <source>
        <dbReference type="ARBA" id="ARBA00022833"/>
    </source>
</evidence>
<accession>C7TZ45</accession>
<evidence type="ECO:0000256" key="1">
    <source>
        <dbReference type="ARBA" id="ARBA00001947"/>
    </source>
</evidence>
<feature type="domain" description="Peptidase M13 C-terminal" evidence="8">
    <location>
        <begin position="502"/>
        <end position="704"/>
    </location>
</feature>
<dbReference type="InterPro" id="IPR024079">
    <property type="entry name" value="MetalloPept_cat_dom_sf"/>
</dbReference>
<dbReference type="PRINTS" id="PR00786">
    <property type="entry name" value="NEPRILYSIN"/>
</dbReference>
<evidence type="ECO:0000256" key="4">
    <source>
        <dbReference type="ARBA" id="ARBA00022801"/>
    </source>
</evidence>
<dbReference type="Pfam" id="PF01431">
    <property type="entry name" value="Peptidase_M13"/>
    <property type="match status" value="1"/>
</dbReference>
<feature type="domain" description="Peptidase M13 N-terminal" evidence="9">
    <location>
        <begin position="43"/>
        <end position="438"/>
    </location>
</feature>
<reference evidence="10" key="1">
    <citation type="journal article" date="2009" name="Nature">
        <title>The Schistosoma japonicum genome reveals features of host-parasite interplay.</title>
        <authorList>
            <person name="Liu F."/>
            <person name="Zhou Y."/>
            <person name="Wang Z.Q."/>
            <person name="Lu G."/>
            <person name="Zheng H."/>
            <person name="Brindley P.J."/>
            <person name="McManus D.P."/>
            <person name="Blair D."/>
            <person name="Zhang Q.H."/>
            <person name="Zhong Y."/>
            <person name="Wang S."/>
            <person name="Han Z.G."/>
            <person name="Chen Z."/>
        </authorList>
    </citation>
    <scope>NUCLEOTIDE SEQUENCE</scope>
    <source>
        <strain evidence="10">Anhui</strain>
    </source>
</reference>
<comment type="cofactor">
    <cofactor evidence="1">
        <name>Zn(2+)</name>
        <dbReference type="ChEBI" id="CHEBI:29105"/>
    </cofactor>
</comment>
<dbReference type="CDD" id="cd08662">
    <property type="entry name" value="M13"/>
    <property type="match status" value="1"/>
</dbReference>
<protein>
    <submittedName>
        <fullName evidence="10">Endothelin-converting enzyme</fullName>
    </submittedName>
</protein>
<dbReference type="GO" id="GO:0046872">
    <property type="term" value="F:metal ion binding"/>
    <property type="evidence" value="ECO:0007669"/>
    <property type="project" value="UniProtKB-KW"/>
</dbReference>
<sequence length="705" mass="80831">MNSKKVAIAAGSSVGVTALVGLATYLFFNNIQGDINGSSSPNPCVDFYEFACGKWMTENPLLTESDSKTTFTQAQLNIDKFFWELVTNGLHYKDDPHLQEAKKFYKSCTNSRSPDTFISTLSFWISTYFSQWDPLPSTLNNDGAPNIEYMDLTDFCLPAISHLGSSPLFSLTMDPQTRSIKISQGSLSVDLTTDEAQSKKNKDEFHNIAFTLEILELHEAEVRAAYQMMTYLSKMCRCLCGYMGLLLQQLVDDPKSSQSGRSQRNITLEELSSICPQIRWSYLFENVFKEAEYEDYEGLPITIEGEGQLKQRCKQHELALQTDRKRFQTMMIINFLNESLKYAIPPTTDGTTDPSASHSQPRFDVQCLNELKVVFAYTLEKYYIPSHVNETYKKEVTTIFDEVKQTVLKSIRGYNWLNEDQKIILSNKIEKMEIHALYTSVRDSARKEDISMIYRFPMKEDDYYGNVFKFVKSQFLDVMRSILFDFDVSLSPLMKITPIPNYQRQKNRVYVNPGFIQPPFYIDGGDMASQYGRRGFFIGHELFHAIDITGVWFDENGDRQNFELFWALSNAILAKTDCFQEQYGRDETAKHKITAQTFLDEIIADNGGLDVSFKTYEQLSAKLAGHVSQDPDTTRKHDQSFFRDFAQILCGHHSGKALEEYINTFPYPSERERVNVPLSNSEEFAKAYDCPIGSPMNPSQKCRIY</sequence>
<proteinExistence type="evidence at transcript level"/>
<organism evidence="10">
    <name type="scientific">Schistosoma japonicum</name>
    <name type="common">Blood fluke</name>
    <dbReference type="NCBI Taxonomy" id="6182"/>
    <lineage>
        <taxon>Eukaryota</taxon>
        <taxon>Metazoa</taxon>
        <taxon>Spiralia</taxon>
        <taxon>Lophotrochozoa</taxon>
        <taxon>Platyhelminthes</taxon>
        <taxon>Trematoda</taxon>
        <taxon>Digenea</taxon>
        <taxon>Strigeidida</taxon>
        <taxon>Schistosomatoidea</taxon>
        <taxon>Schistosomatidae</taxon>
        <taxon>Schistosoma</taxon>
    </lineage>
</organism>
<dbReference type="GO" id="GO:0005886">
    <property type="term" value="C:plasma membrane"/>
    <property type="evidence" value="ECO:0007669"/>
    <property type="project" value="TreeGrafter"/>
</dbReference>
<dbReference type="InterPro" id="IPR000718">
    <property type="entry name" value="Peptidase_M13"/>
</dbReference>
<evidence type="ECO:0000313" key="10">
    <source>
        <dbReference type="EMBL" id="CAX82871.1"/>
    </source>
</evidence>
<keyword evidence="5" id="KW-0862">Zinc</keyword>
<dbReference type="AlphaFoldDB" id="C7TZ45"/>
<evidence type="ECO:0000256" key="7">
    <source>
        <dbReference type="SAM" id="Phobius"/>
    </source>
</evidence>
<dbReference type="SUPFAM" id="SSF55486">
    <property type="entry name" value="Metalloproteases ('zincins'), catalytic domain"/>
    <property type="match status" value="1"/>
</dbReference>
<keyword evidence="7" id="KW-0472">Membrane</keyword>
<dbReference type="GO" id="GO:0016485">
    <property type="term" value="P:protein processing"/>
    <property type="evidence" value="ECO:0007669"/>
    <property type="project" value="TreeGrafter"/>
</dbReference>
<dbReference type="PANTHER" id="PTHR11733:SF240">
    <property type="entry name" value="GH14155P-RELATED"/>
    <property type="match status" value="1"/>
</dbReference>
<keyword evidence="2" id="KW-0645">Protease</keyword>
<keyword evidence="6" id="KW-0482">Metalloprotease</keyword>
<dbReference type="Gene3D" id="3.40.390.10">
    <property type="entry name" value="Collagenase (Catalytic Domain)"/>
    <property type="match status" value="1"/>
</dbReference>
<keyword evidence="4" id="KW-0378">Hydrolase</keyword>
<evidence type="ECO:0000256" key="3">
    <source>
        <dbReference type="ARBA" id="ARBA00022723"/>
    </source>
</evidence>
<feature type="transmembrane region" description="Helical" evidence="7">
    <location>
        <begin position="7"/>
        <end position="28"/>
    </location>
</feature>
<dbReference type="PANTHER" id="PTHR11733">
    <property type="entry name" value="ZINC METALLOPROTEASE FAMILY M13 NEPRILYSIN-RELATED"/>
    <property type="match status" value="1"/>
</dbReference>
<dbReference type="Gene3D" id="1.10.1380.10">
    <property type="entry name" value="Neutral endopeptidase , domain2"/>
    <property type="match status" value="1"/>
</dbReference>
<dbReference type="GO" id="GO:0004222">
    <property type="term" value="F:metalloendopeptidase activity"/>
    <property type="evidence" value="ECO:0007669"/>
    <property type="project" value="InterPro"/>
</dbReference>
<evidence type="ECO:0000259" key="8">
    <source>
        <dbReference type="Pfam" id="PF01431"/>
    </source>
</evidence>
<name>C7TZ45_SCHJA</name>
<evidence type="ECO:0000256" key="2">
    <source>
        <dbReference type="ARBA" id="ARBA00022670"/>
    </source>
</evidence>
<dbReference type="InterPro" id="IPR018497">
    <property type="entry name" value="Peptidase_M13_C"/>
</dbReference>
<keyword evidence="3" id="KW-0479">Metal-binding</keyword>
<dbReference type="EMBL" id="FN327147">
    <property type="protein sequence ID" value="CAX82871.1"/>
    <property type="molecule type" value="mRNA"/>
</dbReference>
<evidence type="ECO:0000256" key="6">
    <source>
        <dbReference type="ARBA" id="ARBA00023049"/>
    </source>
</evidence>
<evidence type="ECO:0000259" key="9">
    <source>
        <dbReference type="Pfam" id="PF05649"/>
    </source>
</evidence>
<dbReference type="InterPro" id="IPR008753">
    <property type="entry name" value="Peptidase_M13_N"/>
</dbReference>
<dbReference type="Pfam" id="PF05649">
    <property type="entry name" value="Peptidase_M13_N"/>
    <property type="match status" value="1"/>
</dbReference>
<reference evidence="10" key="2">
    <citation type="submission" date="2009-03" db="EMBL/GenBank/DDBJ databases">
        <authorList>
            <person name="Gang L."/>
        </authorList>
    </citation>
    <scope>NUCLEOTIDE SEQUENCE</scope>
    <source>
        <strain evidence="10">Anhui</strain>
    </source>
</reference>